<dbReference type="GO" id="GO:0019563">
    <property type="term" value="P:glycerol catabolic process"/>
    <property type="evidence" value="ECO:0007669"/>
    <property type="project" value="TreeGrafter"/>
</dbReference>
<evidence type="ECO:0000313" key="8">
    <source>
        <dbReference type="Proteomes" id="UP000238365"/>
    </source>
</evidence>
<evidence type="ECO:0000256" key="4">
    <source>
        <dbReference type="ARBA" id="ARBA00022840"/>
    </source>
</evidence>
<dbReference type="Gene3D" id="3.40.50.10440">
    <property type="entry name" value="Dihydroxyacetone kinase, domain 1"/>
    <property type="match status" value="1"/>
</dbReference>
<dbReference type="PROSITE" id="PS51480">
    <property type="entry name" value="DHAL"/>
    <property type="match status" value="1"/>
</dbReference>
<dbReference type="InterPro" id="IPR050861">
    <property type="entry name" value="Dihydroxyacetone_Kinase"/>
</dbReference>
<organism evidence="7 8">
    <name type="scientific">Mixta gaviniae</name>
    <dbReference type="NCBI Taxonomy" id="665914"/>
    <lineage>
        <taxon>Bacteria</taxon>
        <taxon>Pseudomonadati</taxon>
        <taxon>Pseudomonadota</taxon>
        <taxon>Gammaproteobacteria</taxon>
        <taxon>Enterobacterales</taxon>
        <taxon>Erwiniaceae</taxon>
        <taxon>Mixta</taxon>
    </lineage>
</organism>
<dbReference type="PANTHER" id="PTHR28629:SF4">
    <property type="entry name" value="TRIOKINASE_FMN CYCLASE"/>
    <property type="match status" value="1"/>
</dbReference>
<dbReference type="EMBL" id="CP026377">
    <property type="protein sequence ID" value="AUX95025.1"/>
    <property type="molecule type" value="Genomic_DNA"/>
</dbReference>
<dbReference type="PROSITE" id="PS51481">
    <property type="entry name" value="DHAK"/>
    <property type="match status" value="1"/>
</dbReference>
<dbReference type="Proteomes" id="UP000238365">
    <property type="component" value="Chromosome"/>
</dbReference>
<dbReference type="FunFam" id="3.40.50.10440:FF:000001">
    <property type="entry name" value="Dihydroxyacetone kinase, DhaK subunit"/>
    <property type="match status" value="1"/>
</dbReference>
<dbReference type="SUPFAM" id="SSF82549">
    <property type="entry name" value="DAK1/DegV-like"/>
    <property type="match status" value="1"/>
</dbReference>
<dbReference type="Gene3D" id="1.25.40.340">
    <property type="match status" value="1"/>
</dbReference>
<evidence type="ECO:0000259" key="5">
    <source>
        <dbReference type="PROSITE" id="PS51480"/>
    </source>
</evidence>
<dbReference type="PANTHER" id="PTHR28629">
    <property type="entry name" value="TRIOKINASE/FMN CYCLASE"/>
    <property type="match status" value="1"/>
</dbReference>
<dbReference type="GO" id="GO:0005829">
    <property type="term" value="C:cytosol"/>
    <property type="evidence" value="ECO:0007669"/>
    <property type="project" value="TreeGrafter"/>
</dbReference>
<dbReference type="Pfam" id="PF02733">
    <property type="entry name" value="Dak1"/>
    <property type="match status" value="1"/>
</dbReference>
<dbReference type="InterPro" id="IPR004006">
    <property type="entry name" value="DhaK_dom"/>
</dbReference>
<evidence type="ECO:0000313" key="7">
    <source>
        <dbReference type="EMBL" id="AUX95025.1"/>
    </source>
</evidence>
<keyword evidence="4" id="KW-0067">ATP-binding</keyword>
<dbReference type="AlphaFoldDB" id="A0A2L0IKE5"/>
<dbReference type="RefSeq" id="WP_104958749.1">
    <property type="nucleotide sequence ID" value="NZ_CP026377.1"/>
</dbReference>
<dbReference type="GO" id="GO:0004371">
    <property type="term" value="F:glycerone kinase activity"/>
    <property type="evidence" value="ECO:0007669"/>
    <property type="project" value="InterPro"/>
</dbReference>
<sequence>MSQFFMNEKSELVNEAIEGALLSAPYHNLSRLEVGEGIRVVVRNDWDKRKVALISGGGSGHEPAHVGFVGKGMLTAAVCGDVFASPSVDAVLSAIINVTGEAGCLLIVKNYTGDRLNFGLAAEKARALGYKVELAIVKDDIALPDNPQPRGLAGTVLIHKLAGYYAEQGASLQEVTQRAQRAIDETASIGLAFSTCHIPGEAPDNRVAEGESELGMGIHGEPGVKTLKTQNSREIVQIMAQKLAEKVPQDKKALLLVNNLGGFSLLEMGVLVRETAKTPLGERVTHLLGPATLVNSLDMKGFSLTTLLLDEERLQALQAPVEASGWQPVQALRMPEPVKGEAIKRQQEAQPSDNAATRRVVETLCQTLIDLEGDLNKLDAKVGDGDTGSTFAAGARKILQGSQQNRLPLNEPSRLLTLIGEQLAVVMGGSSGVLMSIMFTAAGQQLEEGKALPQALMAGLERMKHYGGARVGDRTLIDALEPALQALIAGQGLDAAAAAAQQGADSTASMGAAKAGRSSYLNQESLNGVKDPGAYAVERVFAALK</sequence>
<keyword evidence="2" id="KW-0547">Nucleotide-binding</keyword>
<dbReference type="Pfam" id="PF02734">
    <property type="entry name" value="Dak2"/>
    <property type="match status" value="1"/>
</dbReference>
<gene>
    <name evidence="7" type="ORF">C2E15_19460</name>
</gene>
<reference evidence="7 8" key="1">
    <citation type="submission" date="2018-01" db="EMBL/GenBank/DDBJ databases">
        <title>Complete and assembled Genome of Pantoea gaviniae DSM22758T.</title>
        <authorList>
            <person name="Stevens M.J.A."/>
            <person name="Zurfluh K."/>
            <person name="Stephan R."/>
        </authorList>
    </citation>
    <scope>NUCLEOTIDE SEQUENCE [LARGE SCALE GENOMIC DNA]</scope>
    <source>
        <strain evidence="7 8">DSM 22758</strain>
    </source>
</reference>
<dbReference type="InterPro" id="IPR004007">
    <property type="entry name" value="DhaL_dom"/>
</dbReference>
<dbReference type="SMART" id="SM01120">
    <property type="entry name" value="Dak2"/>
    <property type="match status" value="1"/>
</dbReference>
<protein>
    <submittedName>
        <fullName evidence="7">Dihydroxyacetone kinase</fullName>
    </submittedName>
</protein>
<keyword evidence="3 7" id="KW-0418">Kinase</keyword>
<dbReference type="KEGG" id="pgz:C2E15_19460"/>
<proteinExistence type="predicted"/>
<dbReference type="Gene3D" id="3.30.1180.20">
    <property type="entry name" value="Dihydroxyacetone kinase, domain 2"/>
    <property type="match status" value="1"/>
</dbReference>
<evidence type="ECO:0000256" key="2">
    <source>
        <dbReference type="ARBA" id="ARBA00022741"/>
    </source>
</evidence>
<dbReference type="FunFam" id="1.25.40.340:FF:000002">
    <property type="entry name" value="Dihydroxyacetone kinase, L subunit"/>
    <property type="match status" value="1"/>
</dbReference>
<dbReference type="GO" id="GO:0005524">
    <property type="term" value="F:ATP binding"/>
    <property type="evidence" value="ECO:0007669"/>
    <property type="project" value="UniProtKB-KW"/>
</dbReference>
<evidence type="ECO:0000259" key="6">
    <source>
        <dbReference type="PROSITE" id="PS51481"/>
    </source>
</evidence>
<dbReference type="InterPro" id="IPR036117">
    <property type="entry name" value="DhaL_dom_sf"/>
</dbReference>
<evidence type="ECO:0000256" key="3">
    <source>
        <dbReference type="ARBA" id="ARBA00022777"/>
    </source>
</evidence>
<dbReference type="SUPFAM" id="SSF101473">
    <property type="entry name" value="DhaL-like"/>
    <property type="match status" value="1"/>
</dbReference>
<feature type="domain" description="DhaK" evidence="6">
    <location>
        <begin position="8"/>
        <end position="326"/>
    </location>
</feature>
<name>A0A2L0IKE5_9GAMM</name>
<accession>A0A2L0IKE5</accession>
<keyword evidence="1" id="KW-0808">Transferase</keyword>
<feature type="domain" description="DhaL" evidence="5">
    <location>
        <begin position="355"/>
        <end position="545"/>
    </location>
</feature>
<keyword evidence="8" id="KW-1185">Reference proteome</keyword>
<evidence type="ECO:0000256" key="1">
    <source>
        <dbReference type="ARBA" id="ARBA00022679"/>
    </source>
</evidence>